<sequence length="140" mass="15369">MYCTLADIKKALPEDLIIQLTDDDNIGEIITANVMQAIASADAEIDGYCAVKYSVPFVTVPAVVKALSVEISIYYLYKRRTVPEKIEKAYDKAVARLKDISRGLLSLGVDPPPAASTTDCAESNKTVSDRIFKMDKMKGF</sequence>
<name>A0A0W8FNL2_9ZZZZ</name>
<proteinExistence type="predicted"/>
<organism evidence="1">
    <name type="scientific">hydrocarbon metagenome</name>
    <dbReference type="NCBI Taxonomy" id="938273"/>
    <lineage>
        <taxon>unclassified sequences</taxon>
        <taxon>metagenomes</taxon>
        <taxon>ecological metagenomes</taxon>
    </lineage>
</organism>
<accession>A0A0W8FNL2</accession>
<dbReference type="EMBL" id="LNQE01000973">
    <property type="protein sequence ID" value="KUG22372.1"/>
    <property type="molecule type" value="Genomic_DNA"/>
</dbReference>
<protein>
    <submittedName>
        <fullName evidence="1">Phage protein</fullName>
    </submittedName>
</protein>
<gene>
    <name evidence="1" type="ORF">ASZ90_007851</name>
</gene>
<dbReference type="AlphaFoldDB" id="A0A0W8FNL2"/>
<reference evidence="1" key="1">
    <citation type="journal article" date="2015" name="Proc. Natl. Acad. Sci. U.S.A.">
        <title>Networks of energetic and metabolic interactions define dynamics in microbial communities.</title>
        <authorList>
            <person name="Embree M."/>
            <person name="Liu J.K."/>
            <person name="Al-Bassam M.M."/>
            <person name="Zengler K."/>
        </authorList>
    </citation>
    <scope>NUCLEOTIDE SEQUENCE</scope>
</reference>
<dbReference type="Pfam" id="PF07030">
    <property type="entry name" value="Phage_Mu_Gp36"/>
    <property type="match status" value="1"/>
</dbReference>
<dbReference type="InterPro" id="IPR009752">
    <property type="entry name" value="Phage_Mu_GpJ"/>
</dbReference>
<comment type="caution">
    <text evidence="1">The sequence shown here is derived from an EMBL/GenBank/DDBJ whole genome shotgun (WGS) entry which is preliminary data.</text>
</comment>
<evidence type="ECO:0000313" key="1">
    <source>
        <dbReference type="EMBL" id="KUG22372.1"/>
    </source>
</evidence>